<name>A0ABV2M6M5_9FIRM</name>
<evidence type="ECO:0000313" key="1">
    <source>
        <dbReference type="EMBL" id="MET3752122.1"/>
    </source>
</evidence>
<dbReference type="EMBL" id="JBEPMJ010000037">
    <property type="protein sequence ID" value="MET3752122.1"/>
    <property type="molecule type" value="Genomic_DNA"/>
</dbReference>
<organism evidence="1 2">
    <name type="scientific">Blautia caecimuris</name>
    <dbReference type="NCBI Taxonomy" id="1796615"/>
    <lineage>
        <taxon>Bacteria</taxon>
        <taxon>Bacillati</taxon>
        <taxon>Bacillota</taxon>
        <taxon>Clostridia</taxon>
        <taxon>Lachnospirales</taxon>
        <taxon>Lachnospiraceae</taxon>
        <taxon>Blautia</taxon>
    </lineage>
</organism>
<reference evidence="1 2" key="1">
    <citation type="submission" date="2024-06" db="EMBL/GenBank/DDBJ databases">
        <title>Genomic Encyclopedia of Type Strains, Phase IV (KMG-IV): sequencing the most valuable type-strain genomes for metagenomic binning, comparative biology and taxonomic classification.</title>
        <authorList>
            <person name="Goeker M."/>
        </authorList>
    </citation>
    <scope>NUCLEOTIDE SEQUENCE [LARGE SCALE GENOMIC DNA]</scope>
    <source>
        <strain evidence="1 2">DSM 29492</strain>
    </source>
</reference>
<dbReference type="RefSeq" id="WP_177957964.1">
    <property type="nucleotide sequence ID" value="NZ_JANJZT010000036.1"/>
</dbReference>
<dbReference type="Proteomes" id="UP001549106">
    <property type="component" value="Unassembled WGS sequence"/>
</dbReference>
<sequence>MNMIGKLQDKNHTAAYKFLLELEAASVESGELYGDFEKFLKSGKI</sequence>
<comment type="caution">
    <text evidence="1">The sequence shown here is derived from an EMBL/GenBank/DDBJ whole genome shotgun (WGS) entry which is preliminary data.</text>
</comment>
<protein>
    <submittedName>
        <fullName evidence="1">Uncharacterized protein</fullName>
    </submittedName>
</protein>
<accession>A0ABV2M6M5</accession>
<keyword evidence="2" id="KW-1185">Reference proteome</keyword>
<proteinExistence type="predicted"/>
<gene>
    <name evidence="1" type="ORF">ABID24_003384</name>
</gene>
<evidence type="ECO:0000313" key="2">
    <source>
        <dbReference type="Proteomes" id="UP001549106"/>
    </source>
</evidence>